<evidence type="ECO:0000313" key="2">
    <source>
        <dbReference type="Proteomes" id="UP001374535"/>
    </source>
</evidence>
<keyword evidence="2" id="KW-1185">Reference proteome</keyword>
<accession>A0AAQ3P808</accession>
<organism evidence="1 2">
    <name type="scientific">Vigna mungo</name>
    <name type="common">Black gram</name>
    <name type="synonym">Phaseolus mungo</name>
    <dbReference type="NCBI Taxonomy" id="3915"/>
    <lineage>
        <taxon>Eukaryota</taxon>
        <taxon>Viridiplantae</taxon>
        <taxon>Streptophyta</taxon>
        <taxon>Embryophyta</taxon>
        <taxon>Tracheophyta</taxon>
        <taxon>Spermatophyta</taxon>
        <taxon>Magnoliopsida</taxon>
        <taxon>eudicotyledons</taxon>
        <taxon>Gunneridae</taxon>
        <taxon>Pentapetalae</taxon>
        <taxon>rosids</taxon>
        <taxon>fabids</taxon>
        <taxon>Fabales</taxon>
        <taxon>Fabaceae</taxon>
        <taxon>Papilionoideae</taxon>
        <taxon>50 kb inversion clade</taxon>
        <taxon>NPAAA clade</taxon>
        <taxon>indigoferoid/millettioid clade</taxon>
        <taxon>Phaseoleae</taxon>
        <taxon>Vigna</taxon>
    </lineage>
</organism>
<gene>
    <name evidence="1" type="ORF">V8G54_001309</name>
</gene>
<reference evidence="1 2" key="1">
    <citation type="journal article" date="2023" name="Life. Sci Alliance">
        <title>Evolutionary insights into 3D genome organization and epigenetic landscape of Vigna mungo.</title>
        <authorList>
            <person name="Junaid A."/>
            <person name="Singh B."/>
            <person name="Bhatia S."/>
        </authorList>
    </citation>
    <scope>NUCLEOTIDE SEQUENCE [LARGE SCALE GENOMIC DNA]</scope>
    <source>
        <strain evidence="1">Urdbean</strain>
    </source>
</reference>
<dbReference type="Proteomes" id="UP001374535">
    <property type="component" value="Chromosome 1"/>
</dbReference>
<sequence>MEFLDLPKFHTITFKLFTKIVGTTKPRNSKGTIKRISFIVVLSILLTCMSWNTLFISEEVFWINCSLDLHQPVKIVIEVLDSINSSFFIAIISKTVGSNIKVPVI</sequence>
<evidence type="ECO:0000313" key="1">
    <source>
        <dbReference type="EMBL" id="WVZ22765.1"/>
    </source>
</evidence>
<dbReference type="EMBL" id="CP144700">
    <property type="protein sequence ID" value="WVZ22765.1"/>
    <property type="molecule type" value="Genomic_DNA"/>
</dbReference>
<proteinExistence type="predicted"/>
<dbReference type="AlphaFoldDB" id="A0AAQ3P808"/>
<name>A0AAQ3P808_VIGMU</name>
<protein>
    <submittedName>
        <fullName evidence="1">Uncharacterized protein</fullName>
    </submittedName>
</protein>